<sequence length="212" mass="23056">MSPELRTAACPACHPAVIGPVQNPVLWPRARARTVASVANGSGTHRSGGFAMRKNTFRAIVGVLAAGAVALPGIAAAGADGDRSEHRGCAARFDEAQRIDMESFRDFDAEAWRDIHHEDAVSVYASGHRFSGIDAIMQAQASHFENREAIWTWTEIDRHVFGCKTAVIEYDATYELPSIGFKSRALTVVTYTFERGRWLAVYDQGTAFPAGS</sequence>
<dbReference type="InterPro" id="IPR027843">
    <property type="entry name" value="DUF4440"/>
</dbReference>
<dbReference type="InterPro" id="IPR032710">
    <property type="entry name" value="NTF2-like_dom_sf"/>
</dbReference>
<accession>A0A4R4RT01</accession>
<keyword evidence="1" id="KW-0472">Membrane</keyword>
<reference evidence="3 4" key="1">
    <citation type="submission" date="2019-02" db="EMBL/GenBank/DDBJ databases">
        <title>Draft genome sequences of novel Actinobacteria.</title>
        <authorList>
            <person name="Sahin N."/>
            <person name="Ay H."/>
            <person name="Saygin H."/>
        </authorList>
    </citation>
    <scope>NUCLEOTIDE SEQUENCE [LARGE SCALE GENOMIC DNA]</scope>
    <source>
        <strain evidence="3 4">KC603</strain>
    </source>
</reference>
<proteinExistence type="predicted"/>
<feature type="domain" description="DUF4440" evidence="2">
    <location>
        <begin position="102"/>
        <end position="199"/>
    </location>
</feature>
<dbReference type="AlphaFoldDB" id="A0A4R4RT01"/>
<evidence type="ECO:0000259" key="2">
    <source>
        <dbReference type="Pfam" id="PF14534"/>
    </source>
</evidence>
<evidence type="ECO:0000313" key="4">
    <source>
        <dbReference type="Proteomes" id="UP000295621"/>
    </source>
</evidence>
<name>A0A4R4RT01_9ACTN</name>
<dbReference type="EMBL" id="SMKL01000015">
    <property type="protein sequence ID" value="TDC52399.1"/>
    <property type="molecule type" value="Genomic_DNA"/>
</dbReference>
<keyword evidence="1" id="KW-0812">Transmembrane</keyword>
<evidence type="ECO:0000313" key="3">
    <source>
        <dbReference type="EMBL" id="TDC52399.1"/>
    </source>
</evidence>
<evidence type="ECO:0000256" key="1">
    <source>
        <dbReference type="SAM" id="Phobius"/>
    </source>
</evidence>
<dbReference type="SUPFAM" id="SSF54427">
    <property type="entry name" value="NTF2-like"/>
    <property type="match status" value="1"/>
</dbReference>
<dbReference type="Pfam" id="PF14534">
    <property type="entry name" value="DUF4440"/>
    <property type="match status" value="1"/>
</dbReference>
<dbReference type="Gene3D" id="3.10.450.50">
    <property type="match status" value="1"/>
</dbReference>
<gene>
    <name evidence="3" type="ORF">E1212_08745</name>
</gene>
<feature type="transmembrane region" description="Helical" evidence="1">
    <location>
        <begin position="56"/>
        <end position="79"/>
    </location>
</feature>
<comment type="caution">
    <text evidence="3">The sequence shown here is derived from an EMBL/GenBank/DDBJ whole genome shotgun (WGS) entry which is preliminary data.</text>
</comment>
<organism evidence="3 4">
    <name type="scientific">Jiangella ureilytica</name>
    <dbReference type="NCBI Taxonomy" id="2530374"/>
    <lineage>
        <taxon>Bacteria</taxon>
        <taxon>Bacillati</taxon>
        <taxon>Actinomycetota</taxon>
        <taxon>Actinomycetes</taxon>
        <taxon>Jiangellales</taxon>
        <taxon>Jiangellaceae</taxon>
        <taxon>Jiangella</taxon>
    </lineage>
</organism>
<keyword evidence="1" id="KW-1133">Transmembrane helix</keyword>
<keyword evidence="4" id="KW-1185">Reference proteome</keyword>
<dbReference type="OrthoDB" id="6024200at2"/>
<dbReference type="Proteomes" id="UP000295621">
    <property type="component" value="Unassembled WGS sequence"/>
</dbReference>
<protein>
    <submittedName>
        <fullName evidence="3">Nuclear transport factor 2 family protein</fullName>
    </submittedName>
</protein>